<evidence type="ECO:0000256" key="10">
    <source>
        <dbReference type="SAM" id="Phobius"/>
    </source>
</evidence>
<keyword evidence="5 10" id="KW-1133">Transmembrane helix</keyword>
<dbReference type="AlphaFoldDB" id="A0A1X1BYS2"/>
<evidence type="ECO:0000256" key="9">
    <source>
        <dbReference type="ARBA" id="ARBA00070389"/>
    </source>
</evidence>
<evidence type="ECO:0000256" key="7">
    <source>
        <dbReference type="ARBA" id="ARBA00023316"/>
    </source>
</evidence>
<dbReference type="GO" id="GO:0071555">
    <property type="term" value="P:cell wall organization"/>
    <property type="evidence" value="ECO:0007669"/>
    <property type="project" value="UniProtKB-KW"/>
</dbReference>
<evidence type="ECO:0000313" key="13">
    <source>
        <dbReference type="Proteomes" id="UP000193933"/>
    </source>
</evidence>
<dbReference type="Proteomes" id="UP000193933">
    <property type="component" value="Unassembled WGS sequence"/>
</dbReference>
<gene>
    <name evidence="12" type="ORF">HA41_06630</name>
</gene>
<accession>A0A1X1BYS2</accession>
<dbReference type="Pfam" id="PF02698">
    <property type="entry name" value="DUF218"/>
    <property type="match status" value="1"/>
</dbReference>
<dbReference type="GO" id="GO:0005886">
    <property type="term" value="C:plasma membrane"/>
    <property type="evidence" value="ECO:0007669"/>
    <property type="project" value="UniProtKB-SubCell"/>
</dbReference>
<evidence type="ECO:0000256" key="8">
    <source>
        <dbReference type="ARBA" id="ARBA00053487"/>
    </source>
</evidence>
<evidence type="ECO:0000256" key="3">
    <source>
        <dbReference type="ARBA" id="ARBA00022519"/>
    </source>
</evidence>
<sequence>MLFTLKKVIGGLLLPLPFLLLLMALGILLLWFTDWQKSGKILISASWLFLLLLSLQPLADRLLLPLDSRYPTWNGTQPVDNIVVLGGGYTFNPAWAPSSNLLNNSLPRVAEGVRQWYRYPQATLIFTGAAGGTNPKSSAWVAAQVAESLGVPADRIQILDQPRDTADEAQAVKEKIGQRPFLLISSANHLPRAMRFFQAAGLNPIAAPANQLAITSPLNGWERAIPSSIWLSHSERAVYETLGTVLQRLKGETTRSSEPGE</sequence>
<evidence type="ECO:0000259" key="11">
    <source>
        <dbReference type="Pfam" id="PF02698"/>
    </source>
</evidence>
<keyword evidence="3" id="KW-0997">Cell inner membrane</keyword>
<dbReference type="STRING" id="472705.GCA_001743465_00561"/>
<protein>
    <recommendedName>
        <fullName evidence="9">Envelope biogenesis factor ElyC</fullName>
    </recommendedName>
</protein>
<keyword evidence="2" id="KW-1003">Cell membrane</keyword>
<dbReference type="InterPro" id="IPR003848">
    <property type="entry name" value="DUF218"/>
</dbReference>
<dbReference type="PANTHER" id="PTHR30336">
    <property type="entry name" value="INNER MEMBRANE PROTEIN, PROBABLE PERMEASE"/>
    <property type="match status" value="1"/>
</dbReference>
<dbReference type="FunFam" id="3.40.50.620:FF:000164">
    <property type="entry name" value="Envelope biogenesis factor ElyC"/>
    <property type="match status" value="1"/>
</dbReference>
<keyword evidence="7" id="KW-0961">Cell wall biogenesis/degradation</keyword>
<keyword evidence="13" id="KW-1185">Reference proteome</keyword>
<dbReference type="CDD" id="cd06259">
    <property type="entry name" value="YdcF-like"/>
    <property type="match status" value="1"/>
</dbReference>
<dbReference type="InterPro" id="IPR051599">
    <property type="entry name" value="Cell_Envelope_Assoc"/>
</dbReference>
<evidence type="ECO:0000256" key="6">
    <source>
        <dbReference type="ARBA" id="ARBA00023136"/>
    </source>
</evidence>
<evidence type="ECO:0000256" key="1">
    <source>
        <dbReference type="ARBA" id="ARBA00004429"/>
    </source>
</evidence>
<dbReference type="EMBL" id="MLFN01000012">
    <property type="protein sequence ID" value="ORM54048.1"/>
    <property type="molecule type" value="Genomic_DNA"/>
</dbReference>
<dbReference type="PANTHER" id="PTHR30336:SF4">
    <property type="entry name" value="ENVELOPE BIOGENESIS FACTOR ELYC"/>
    <property type="match status" value="1"/>
</dbReference>
<comment type="function">
    <text evidence="8">Plays a critical role in the metabolism of the essential lipid carrier used for cell wall synthesis.</text>
</comment>
<feature type="transmembrane region" description="Helical" evidence="10">
    <location>
        <begin position="39"/>
        <end position="59"/>
    </location>
</feature>
<dbReference type="OrthoDB" id="9809813at2"/>
<name>A0A1X1BYS2_9GAMM</name>
<evidence type="ECO:0000256" key="4">
    <source>
        <dbReference type="ARBA" id="ARBA00022692"/>
    </source>
</evidence>
<organism evidence="12 13">
    <name type="scientific">Pantoea conspicua</name>
    <dbReference type="NCBI Taxonomy" id="472705"/>
    <lineage>
        <taxon>Bacteria</taxon>
        <taxon>Pseudomonadati</taxon>
        <taxon>Pseudomonadota</taxon>
        <taxon>Gammaproteobacteria</taxon>
        <taxon>Enterobacterales</taxon>
        <taxon>Erwiniaceae</taxon>
        <taxon>Pantoea</taxon>
    </lineage>
</organism>
<dbReference type="NCBIfam" id="NF007794">
    <property type="entry name" value="PRK10494.1"/>
    <property type="match status" value="1"/>
</dbReference>
<feature type="transmembrane region" description="Helical" evidence="10">
    <location>
        <begin position="12"/>
        <end position="33"/>
    </location>
</feature>
<proteinExistence type="predicted"/>
<dbReference type="RefSeq" id="WP_094120134.1">
    <property type="nucleotide sequence ID" value="NZ_MLFN01000012.1"/>
</dbReference>
<comment type="subcellular location">
    <subcellularLocation>
        <location evidence="1">Cell inner membrane</location>
        <topology evidence="1">Multi-pass membrane protein</topology>
    </subcellularLocation>
</comment>
<feature type="domain" description="DUF218" evidence="11">
    <location>
        <begin position="80"/>
        <end position="243"/>
    </location>
</feature>
<evidence type="ECO:0000256" key="5">
    <source>
        <dbReference type="ARBA" id="ARBA00022989"/>
    </source>
</evidence>
<reference evidence="12 13" key="1">
    <citation type="journal article" date="2017" name="Antonie Van Leeuwenhoek">
        <title>Phylogenomic resolution of the bacterial genus Pantoea and its relationship with Erwinia and Tatumella.</title>
        <authorList>
            <person name="Palmer M."/>
            <person name="Steenkamp E.T."/>
            <person name="Coetzee M.P."/>
            <person name="Chan W.Y."/>
            <person name="van Zyl E."/>
            <person name="De Maayer P."/>
            <person name="Coutinho T.A."/>
            <person name="Blom J."/>
            <person name="Smits T.H."/>
            <person name="Duffy B."/>
            <person name="Venter S.N."/>
        </authorList>
    </citation>
    <scope>NUCLEOTIDE SEQUENCE [LARGE SCALE GENOMIC DNA]</scope>
    <source>
        <strain evidence="12 13">LMG 24534</strain>
    </source>
</reference>
<dbReference type="GO" id="GO:0043164">
    <property type="term" value="P:Gram-negative-bacterium-type cell wall biogenesis"/>
    <property type="evidence" value="ECO:0007669"/>
    <property type="project" value="TreeGrafter"/>
</dbReference>
<comment type="caution">
    <text evidence="12">The sequence shown here is derived from an EMBL/GenBank/DDBJ whole genome shotgun (WGS) entry which is preliminary data.</text>
</comment>
<keyword evidence="6 10" id="KW-0472">Membrane</keyword>
<evidence type="ECO:0000313" key="12">
    <source>
        <dbReference type="EMBL" id="ORM54048.1"/>
    </source>
</evidence>
<dbReference type="GO" id="GO:0000270">
    <property type="term" value="P:peptidoglycan metabolic process"/>
    <property type="evidence" value="ECO:0007669"/>
    <property type="project" value="TreeGrafter"/>
</dbReference>
<evidence type="ECO:0000256" key="2">
    <source>
        <dbReference type="ARBA" id="ARBA00022475"/>
    </source>
</evidence>
<keyword evidence="4 10" id="KW-0812">Transmembrane</keyword>